<dbReference type="EMBL" id="JACEFG010000003">
    <property type="protein sequence ID" value="MBA2176293.1"/>
    <property type="molecule type" value="Genomic_DNA"/>
</dbReference>
<dbReference type="Gene3D" id="3.10.180.10">
    <property type="entry name" value="2,3-Dihydroxybiphenyl 1,2-Dioxygenase, domain 1"/>
    <property type="match status" value="1"/>
</dbReference>
<comment type="caution">
    <text evidence="2">The sequence shown here is derived from an EMBL/GenBank/DDBJ whole genome shotgun (WGS) entry which is preliminary data.</text>
</comment>
<evidence type="ECO:0000259" key="1">
    <source>
        <dbReference type="PROSITE" id="PS51819"/>
    </source>
</evidence>
<accession>A0A838CWK3</accession>
<evidence type="ECO:0000313" key="2">
    <source>
        <dbReference type="EMBL" id="MBA2176293.1"/>
    </source>
</evidence>
<dbReference type="SUPFAM" id="SSF54593">
    <property type="entry name" value="Glyoxalase/Bleomycin resistance protein/Dihydroxybiphenyl dioxygenase"/>
    <property type="match status" value="1"/>
</dbReference>
<dbReference type="InterPro" id="IPR037523">
    <property type="entry name" value="VOC_core"/>
</dbReference>
<keyword evidence="3" id="KW-1185">Reference proteome</keyword>
<sequence length="129" mass="14411">MARVRRFESDFPSAAMRIHHIGWSVDDLAASIRLCENLGFDCVITLEMADEVMAFMENGAILIELIESSHKEPLHFCFAVEEIDQTSKSLGLSLIGGPYTIPQMGWVSYFFEARDGVSVELLKPVTSLL</sequence>
<gene>
    <name evidence="2" type="ORF">H0266_15450</name>
</gene>
<name>A0A838CWK3_9BACI</name>
<protein>
    <recommendedName>
        <fullName evidence="1">VOC domain-containing protein</fullName>
    </recommendedName>
</protein>
<proteinExistence type="predicted"/>
<dbReference type="PROSITE" id="PS51819">
    <property type="entry name" value="VOC"/>
    <property type="match status" value="1"/>
</dbReference>
<reference evidence="2 3" key="1">
    <citation type="journal article" date="2004" name="Extremophiles">
        <title>Halobacillus locisalis sp. nov., a halophilic bacterium isolated from a marine solar saltern of the Yellow Sea in Korea.</title>
        <authorList>
            <person name="Yoon J.H."/>
            <person name="Kang K.H."/>
            <person name="Oh T.K."/>
            <person name="Park Y.H."/>
        </authorList>
    </citation>
    <scope>NUCLEOTIDE SEQUENCE [LARGE SCALE GENOMIC DNA]</scope>
    <source>
        <strain evidence="2 3">KCTC 3788</strain>
    </source>
</reference>
<dbReference type="RefSeq" id="WP_181473323.1">
    <property type="nucleotide sequence ID" value="NZ_JACEFG010000003.1"/>
</dbReference>
<organism evidence="2 3">
    <name type="scientific">Halobacillus locisalis</name>
    <dbReference type="NCBI Taxonomy" id="220753"/>
    <lineage>
        <taxon>Bacteria</taxon>
        <taxon>Bacillati</taxon>
        <taxon>Bacillota</taxon>
        <taxon>Bacilli</taxon>
        <taxon>Bacillales</taxon>
        <taxon>Bacillaceae</taxon>
        <taxon>Halobacillus</taxon>
    </lineage>
</organism>
<dbReference type="InterPro" id="IPR029068">
    <property type="entry name" value="Glyas_Bleomycin-R_OHBP_Dase"/>
</dbReference>
<dbReference type="Proteomes" id="UP000571017">
    <property type="component" value="Unassembled WGS sequence"/>
</dbReference>
<dbReference type="AlphaFoldDB" id="A0A838CWK3"/>
<feature type="domain" description="VOC" evidence="1">
    <location>
        <begin position="17"/>
        <end position="124"/>
    </location>
</feature>
<evidence type="ECO:0000313" key="3">
    <source>
        <dbReference type="Proteomes" id="UP000571017"/>
    </source>
</evidence>